<sequence length="599" mass="66815">MRFAYISCLTLYATSIEAVVIGLNTERQFPVTNSRKSGGEARWLHDDHQHQQIFAQDGNLQARPLDRISPLTLAEEKASGESQNNTECESSPIIWHPPLDDKKFKFYPSVDTPGWPFVPDSRKVTYLTLVNGSPYSFNVTKKTARQMSVFDLDDVAAGESRQYVQQYQSPSFFRRWGNTKGIATYEIDCDDCVKKSFQVEATTSGKQMAEKFTLDISANANENSNTITTSVELNQRGGSRAYNLIISGSDKLKRYYTSVDTPVAWMHDILDVIGERKLKHICMLGSHDAGMSKVNGSTAFVDWRNTKTQGFNVYGQLMAGSRYLDIRPVIANGGQYMTGHYNLPSDTPLGGNGQTLEEIVTNINDFTKDNPELVILRLTHAYNTDDGYRPMKDSEFEGAFDILEGLIHRCGGLEGDITDMKLNDLIGDGRACVIVVTSGGIARPEKGVYGESRAFPVLDHWSDTDSVSKMASDQLAFLSKNRHLSFKSTKDTFLIFQWLLTLQAFENISVSDWMSIESLAVRLAYDPLFWKAWNAFTPEMYPSVILMDHIGILQQGEKHESDDVGQAGRLGGNEIRALMIAINMAIASRNCFVGGGSIY</sequence>
<dbReference type="OrthoDB" id="1046782at2759"/>
<dbReference type="PANTHER" id="PTHR13593">
    <property type="match status" value="1"/>
</dbReference>
<dbReference type="GO" id="GO:0008081">
    <property type="term" value="F:phosphoric diester hydrolase activity"/>
    <property type="evidence" value="ECO:0007669"/>
    <property type="project" value="InterPro"/>
</dbReference>
<dbReference type="InterPro" id="IPR051057">
    <property type="entry name" value="PI-PLC_domain"/>
</dbReference>
<name>A0A167XPL0_9EURO</name>
<dbReference type="SUPFAM" id="SSF51695">
    <property type="entry name" value="PLC-like phosphodiesterases"/>
    <property type="match status" value="1"/>
</dbReference>
<evidence type="ECO:0000313" key="2">
    <source>
        <dbReference type="EMBL" id="KZZ90319.1"/>
    </source>
</evidence>
<reference evidence="2 3" key="1">
    <citation type="journal article" date="2016" name="Genome Biol. Evol.">
        <title>Divergent and convergent evolution of fungal pathogenicity.</title>
        <authorList>
            <person name="Shang Y."/>
            <person name="Xiao G."/>
            <person name="Zheng P."/>
            <person name="Cen K."/>
            <person name="Zhan S."/>
            <person name="Wang C."/>
        </authorList>
    </citation>
    <scope>NUCLEOTIDE SEQUENCE [LARGE SCALE GENOMIC DNA]</scope>
    <source>
        <strain evidence="2 3">ARSEF 7405</strain>
    </source>
</reference>
<keyword evidence="3" id="KW-1185">Reference proteome</keyword>
<dbReference type="GO" id="GO:0006629">
    <property type="term" value="P:lipid metabolic process"/>
    <property type="evidence" value="ECO:0007669"/>
    <property type="project" value="InterPro"/>
</dbReference>
<keyword evidence="1" id="KW-0732">Signal</keyword>
<gene>
    <name evidence="2" type="ORF">AAP_03849</name>
</gene>
<accession>A0A167XPL0</accession>
<dbReference type="EMBL" id="AZGZ01000017">
    <property type="protein sequence ID" value="KZZ90319.1"/>
    <property type="molecule type" value="Genomic_DNA"/>
</dbReference>
<organism evidence="2 3">
    <name type="scientific">Ascosphaera apis ARSEF 7405</name>
    <dbReference type="NCBI Taxonomy" id="392613"/>
    <lineage>
        <taxon>Eukaryota</taxon>
        <taxon>Fungi</taxon>
        <taxon>Dikarya</taxon>
        <taxon>Ascomycota</taxon>
        <taxon>Pezizomycotina</taxon>
        <taxon>Eurotiomycetes</taxon>
        <taxon>Eurotiomycetidae</taxon>
        <taxon>Onygenales</taxon>
        <taxon>Ascosphaeraceae</taxon>
        <taxon>Ascosphaera</taxon>
    </lineage>
</organism>
<dbReference type="VEuPathDB" id="FungiDB:AAP_03849"/>
<feature type="signal peptide" evidence="1">
    <location>
        <begin position="1"/>
        <end position="18"/>
    </location>
</feature>
<dbReference type="AlphaFoldDB" id="A0A167XPL0"/>
<comment type="caution">
    <text evidence="2">The sequence shown here is derived from an EMBL/GenBank/DDBJ whole genome shotgun (WGS) entry which is preliminary data.</text>
</comment>
<evidence type="ECO:0000256" key="1">
    <source>
        <dbReference type="SAM" id="SignalP"/>
    </source>
</evidence>
<dbReference type="PANTHER" id="PTHR13593:SF143">
    <property type="entry name" value="PHOSPHATIDYLINOSITOL-SPECIFIC PHOSPHOLIPASE C X DOMAIN-CONTAINING PROTEIN"/>
    <property type="match status" value="1"/>
</dbReference>
<protein>
    <submittedName>
        <fullName evidence="2">Glucan 1,3-beta-glucosidase</fullName>
    </submittedName>
</protein>
<dbReference type="Gene3D" id="3.20.20.190">
    <property type="entry name" value="Phosphatidylinositol (PI) phosphodiesterase"/>
    <property type="match status" value="1"/>
</dbReference>
<dbReference type="InterPro" id="IPR017946">
    <property type="entry name" value="PLC-like_Pdiesterase_TIM-brl"/>
</dbReference>
<evidence type="ECO:0000313" key="3">
    <source>
        <dbReference type="Proteomes" id="UP000242877"/>
    </source>
</evidence>
<proteinExistence type="predicted"/>
<dbReference type="Proteomes" id="UP000242877">
    <property type="component" value="Unassembled WGS sequence"/>
</dbReference>
<feature type="chain" id="PRO_5007894458" evidence="1">
    <location>
        <begin position="19"/>
        <end position="599"/>
    </location>
</feature>